<gene>
    <name evidence="7" type="ORF">EH165_00840</name>
</gene>
<dbReference type="GO" id="GO:0030246">
    <property type="term" value="F:carbohydrate binding"/>
    <property type="evidence" value="ECO:0007669"/>
    <property type="project" value="UniProtKB-ARBA"/>
</dbReference>
<dbReference type="Pfam" id="PF13407">
    <property type="entry name" value="Peripla_BP_4"/>
    <property type="match status" value="1"/>
</dbReference>
<name>A0A3G8ZT17_9ACTN</name>
<evidence type="ECO:0000313" key="8">
    <source>
        <dbReference type="Proteomes" id="UP000268084"/>
    </source>
</evidence>
<dbReference type="AlphaFoldDB" id="A0A3G8ZT17"/>
<proteinExistence type="inferred from homology"/>
<comment type="subcellular location">
    <subcellularLocation>
        <location evidence="1">Cell envelope</location>
    </subcellularLocation>
</comment>
<dbReference type="Proteomes" id="UP000268084">
    <property type="component" value="Chromosome"/>
</dbReference>
<reference evidence="7 8" key="2">
    <citation type="submission" date="2018-12" db="EMBL/GenBank/DDBJ databases">
        <title>Nakamurella antarcticus sp. nov., isolated from Antarctica South Shetland Islands soil.</title>
        <authorList>
            <person name="Peng F."/>
        </authorList>
    </citation>
    <scope>NUCLEOTIDE SEQUENCE [LARGE SCALE GENOMIC DNA]</scope>
    <source>
        <strain evidence="7 8">S14-144</strain>
    </source>
</reference>
<dbReference type="InterPro" id="IPR028082">
    <property type="entry name" value="Peripla_BP_I"/>
</dbReference>
<feature type="region of interest" description="Disordered" evidence="4">
    <location>
        <begin position="40"/>
        <end position="84"/>
    </location>
</feature>
<keyword evidence="3 5" id="KW-0732">Signal</keyword>
<feature type="signal peptide" evidence="5">
    <location>
        <begin position="1"/>
        <end position="41"/>
    </location>
</feature>
<comment type="similarity">
    <text evidence="2">Belongs to the bacterial solute-binding protein 2 family.</text>
</comment>
<protein>
    <submittedName>
        <fullName evidence="7">Sugar ABC transporter substrate-binding protein</fullName>
    </submittedName>
</protein>
<evidence type="ECO:0000256" key="1">
    <source>
        <dbReference type="ARBA" id="ARBA00004196"/>
    </source>
</evidence>
<sequence length="377" mass="38410">MTVVQVHVLIQRRRNMKFKTAAISAVAVMTTLAACSSSDSAAPSSSSSMAPASSSSAAPASSSSAAPAASSETSAPAASSAAPAPGKKYTIGISNQGLSVTFPAAIGKGIADEAKAMGFDVVELDAQFNADKQVNDVQDLISQKVDGILLIPVDAGLSTRLVDAAVKAGIPIASVHGQVGADRPLADVYKGLDFLYIEDEVAAGATAGKIAVDQMPAGGKVAIIEGQAGFAEVQLRAQDFKTTLEKTGKFEFVANQPGDWTAEKAQAACQGILAAQPDIALFYAQSDDMGVGCSKAVKAANSAAKVIGVGGSKTGIEAVANGDMLGTVCYKPFSSGQEAVKLFAKVLEGTWTEPGKLITYDTPGITKANVDSCTPQW</sequence>
<evidence type="ECO:0000256" key="2">
    <source>
        <dbReference type="ARBA" id="ARBA00007639"/>
    </source>
</evidence>
<dbReference type="CDD" id="cd01536">
    <property type="entry name" value="PBP1_ABC_sugar_binding-like"/>
    <property type="match status" value="1"/>
</dbReference>
<dbReference type="KEGG" id="nak:EH165_00840"/>
<dbReference type="Gene3D" id="3.40.50.2300">
    <property type="match status" value="2"/>
</dbReference>
<evidence type="ECO:0000256" key="4">
    <source>
        <dbReference type="SAM" id="MobiDB-lite"/>
    </source>
</evidence>
<dbReference type="PANTHER" id="PTHR46847">
    <property type="entry name" value="D-ALLOSE-BINDING PERIPLASMIC PROTEIN-RELATED"/>
    <property type="match status" value="1"/>
</dbReference>
<organism evidence="7 8">
    <name type="scientific">Nakamurella antarctica</name>
    <dbReference type="NCBI Taxonomy" id="1902245"/>
    <lineage>
        <taxon>Bacteria</taxon>
        <taxon>Bacillati</taxon>
        <taxon>Actinomycetota</taxon>
        <taxon>Actinomycetes</taxon>
        <taxon>Nakamurellales</taxon>
        <taxon>Nakamurellaceae</taxon>
        <taxon>Nakamurella</taxon>
    </lineage>
</organism>
<feature type="chain" id="PRO_5039186673" evidence="5">
    <location>
        <begin position="42"/>
        <end position="377"/>
    </location>
</feature>
<evidence type="ECO:0000259" key="6">
    <source>
        <dbReference type="Pfam" id="PF13407"/>
    </source>
</evidence>
<dbReference type="OrthoDB" id="9813037at2"/>
<keyword evidence="8" id="KW-1185">Reference proteome</keyword>
<dbReference type="InterPro" id="IPR025997">
    <property type="entry name" value="SBP_2_dom"/>
</dbReference>
<dbReference type="SUPFAM" id="SSF53822">
    <property type="entry name" value="Periplasmic binding protein-like I"/>
    <property type="match status" value="1"/>
</dbReference>
<evidence type="ECO:0000256" key="5">
    <source>
        <dbReference type="SAM" id="SignalP"/>
    </source>
</evidence>
<dbReference type="GO" id="GO:0030313">
    <property type="term" value="C:cell envelope"/>
    <property type="evidence" value="ECO:0007669"/>
    <property type="project" value="UniProtKB-SubCell"/>
</dbReference>
<evidence type="ECO:0000256" key="3">
    <source>
        <dbReference type="ARBA" id="ARBA00022729"/>
    </source>
</evidence>
<evidence type="ECO:0000313" key="7">
    <source>
        <dbReference type="EMBL" id="AZI56931.1"/>
    </source>
</evidence>
<dbReference type="PANTHER" id="PTHR46847:SF1">
    <property type="entry name" value="D-ALLOSE-BINDING PERIPLASMIC PROTEIN-RELATED"/>
    <property type="match status" value="1"/>
</dbReference>
<feature type="domain" description="Periplasmic binding protein" evidence="6">
    <location>
        <begin position="91"/>
        <end position="349"/>
    </location>
</feature>
<reference evidence="7 8" key="1">
    <citation type="submission" date="2018-11" db="EMBL/GenBank/DDBJ databases">
        <authorList>
            <person name="Da X."/>
        </authorList>
    </citation>
    <scope>NUCLEOTIDE SEQUENCE [LARGE SCALE GENOMIC DNA]</scope>
    <source>
        <strain evidence="7 8">S14-144</strain>
    </source>
</reference>
<dbReference type="EMBL" id="CP034170">
    <property type="protein sequence ID" value="AZI56931.1"/>
    <property type="molecule type" value="Genomic_DNA"/>
</dbReference>
<accession>A0A3G8ZT17</accession>